<evidence type="ECO:0000313" key="2">
    <source>
        <dbReference type="EMBL" id="SHN60087.1"/>
    </source>
</evidence>
<dbReference type="RefSeq" id="WP_072696769.1">
    <property type="nucleotide sequence ID" value="NZ_FRDI01000004.1"/>
</dbReference>
<dbReference type="SUPFAM" id="SSF111321">
    <property type="entry name" value="AF1104-like"/>
    <property type="match status" value="1"/>
</dbReference>
<feature type="domain" description="Damage-control phosphatase ARMT1-like metal-binding" evidence="1">
    <location>
        <begin position="219"/>
        <end position="374"/>
    </location>
</feature>
<dbReference type="Pfam" id="PF01937">
    <property type="entry name" value="ARMT1-like_dom"/>
    <property type="match status" value="1"/>
</dbReference>
<dbReference type="AlphaFoldDB" id="A0A1M7SNM0"/>
<organism evidence="2 3">
    <name type="scientific">Desulfovibrio litoralis DSM 11393</name>
    <dbReference type="NCBI Taxonomy" id="1121455"/>
    <lineage>
        <taxon>Bacteria</taxon>
        <taxon>Pseudomonadati</taxon>
        <taxon>Thermodesulfobacteriota</taxon>
        <taxon>Desulfovibrionia</taxon>
        <taxon>Desulfovibrionales</taxon>
        <taxon>Desulfovibrionaceae</taxon>
        <taxon>Desulfovibrio</taxon>
    </lineage>
</organism>
<name>A0A1M7SNM0_9BACT</name>
<protein>
    <recommendedName>
        <fullName evidence="1">Damage-control phosphatase ARMT1-like metal-binding domain-containing protein</fullName>
    </recommendedName>
</protein>
<dbReference type="STRING" id="1121455.SAMN02745728_01082"/>
<dbReference type="OrthoDB" id="5409427at2"/>
<gene>
    <name evidence="2" type="ORF">SAMN02745728_01082</name>
</gene>
<proteinExistence type="predicted"/>
<keyword evidence="3" id="KW-1185">Reference proteome</keyword>
<dbReference type="EMBL" id="FRDI01000004">
    <property type="protein sequence ID" value="SHN60087.1"/>
    <property type="molecule type" value="Genomic_DNA"/>
</dbReference>
<evidence type="ECO:0000259" key="1">
    <source>
        <dbReference type="Pfam" id="PF01937"/>
    </source>
</evidence>
<reference evidence="2 3" key="1">
    <citation type="submission" date="2016-12" db="EMBL/GenBank/DDBJ databases">
        <authorList>
            <person name="Song W.-J."/>
            <person name="Kurnit D.M."/>
        </authorList>
    </citation>
    <scope>NUCLEOTIDE SEQUENCE [LARGE SCALE GENOMIC DNA]</scope>
    <source>
        <strain evidence="2 3">DSM 11393</strain>
    </source>
</reference>
<evidence type="ECO:0000313" key="3">
    <source>
        <dbReference type="Proteomes" id="UP000186469"/>
    </source>
</evidence>
<sequence>MKTPPSIKQVKDIDFSQDPILEAWINHFLTENNIEYFQNKNSVASPEQLKFIVSLQEGQVYIPASDETFLGILNCPHSRSIMHEYFKAWKFIVKLIRSYSLDPKTHTRILNICRLRFKTYITLHIILPSRMIKRLVNIVLSQCADPDPFILKKQKANLLGKTAFDDDKFKEKLLFFRNIITKEINIHELRQELDLMELRRLLSISTMEEIWEEKETFSPEELPKEFKKNRNHLECLYPIFESENNEYKKILFIPDIAGGFFFDLLIIKHLLKLGHQVILAVKNGFYFNAPTIWDVQTDPTLKPLLENAYFLNNNSSSKNELLQALREHRFVIIDDGTKEQLNFYRTSTTFARAWKEADLIVAKGQRNYSALIGSSLSFTRDIISFWRDKKTKEFFIQCKARPNHIKKFSEKDLINIANSIITNMAKAKKEGKTVMFYSAIIGSIPGQTSVAVSVVSTFVKYLRDKLENTFIINPAEHFIQGMDGDDLMYMWERVQRSGYLNVWRFQTTEDIEKSFALMKKKVPSVWSGKDSTFSTGCTKELHIALSVQKEHPELQITGPAPERFFRRSEYGVGKFFDATLSHKK</sequence>
<accession>A0A1M7SNM0</accession>
<dbReference type="InterPro" id="IPR036075">
    <property type="entry name" value="ARMT-1-like_metal-bd_sf"/>
</dbReference>
<dbReference type="InterPro" id="IPR002791">
    <property type="entry name" value="ARMT1-like_metal-bd"/>
</dbReference>
<dbReference type="Proteomes" id="UP000186469">
    <property type="component" value="Unassembled WGS sequence"/>
</dbReference>
<dbReference type="Gene3D" id="3.40.50.10880">
    <property type="entry name" value="Uncharacterised protein PF01937, DUF89, domain 3"/>
    <property type="match status" value="1"/>
</dbReference>